<dbReference type="EMBL" id="CM018034">
    <property type="protein sequence ID" value="KAA8544518.1"/>
    <property type="molecule type" value="Genomic_DNA"/>
</dbReference>
<accession>A0A5J5BNZ9</accession>
<dbReference type="AlphaFoldDB" id="A0A5J5BNZ9"/>
<evidence type="ECO:0000313" key="3">
    <source>
        <dbReference type="Proteomes" id="UP000325577"/>
    </source>
</evidence>
<feature type="region of interest" description="Disordered" evidence="1">
    <location>
        <begin position="63"/>
        <end position="87"/>
    </location>
</feature>
<feature type="compositionally biased region" description="Polar residues" evidence="1">
    <location>
        <begin position="74"/>
        <end position="87"/>
    </location>
</feature>
<protein>
    <submittedName>
        <fullName evidence="2">Uncharacterized protein</fullName>
    </submittedName>
</protein>
<reference evidence="2 3" key="1">
    <citation type="submission" date="2019-09" db="EMBL/GenBank/DDBJ databases">
        <title>A chromosome-level genome assembly of the Chinese tupelo Nyssa sinensis.</title>
        <authorList>
            <person name="Yang X."/>
            <person name="Kang M."/>
            <person name="Yang Y."/>
            <person name="Xiong H."/>
            <person name="Wang M."/>
            <person name="Zhang Z."/>
            <person name="Wang Z."/>
            <person name="Wu H."/>
            <person name="Ma T."/>
            <person name="Liu J."/>
            <person name="Xi Z."/>
        </authorList>
    </citation>
    <scope>NUCLEOTIDE SEQUENCE [LARGE SCALE GENOMIC DNA]</scope>
    <source>
        <strain evidence="2">J267</strain>
        <tissue evidence="2">Leaf</tissue>
    </source>
</reference>
<proteinExistence type="predicted"/>
<sequence>MPKPPRKKTEDKHVEVVLPKLDVLEVEGAQEIRVVPSGLAVQEAAPSEPYDRVSSNAKVLAQDTRKDGMCPSPIANSSDAPVRESQSSQIIVEDDNAMHNLILDVLRTLGLSNDILEPSVTTDMNFVEELNDTLEDAQNRGEHVDVQDRLIQERGWEPITFGVETSPS</sequence>
<organism evidence="2 3">
    <name type="scientific">Nyssa sinensis</name>
    <dbReference type="NCBI Taxonomy" id="561372"/>
    <lineage>
        <taxon>Eukaryota</taxon>
        <taxon>Viridiplantae</taxon>
        <taxon>Streptophyta</taxon>
        <taxon>Embryophyta</taxon>
        <taxon>Tracheophyta</taxon>
        <taxon>Spermatophyta</taxon>
        <taxon>Magnoliopsida</taxon>
        <taxon>eudicotyledons</taxon>
        <taxon>Gunneridae</taxon>
        <taxon>Pentapetalae</taxon>
        <taxon>asterids</taxon>
        <taxon>Cornales</taxon>
        <taxon>Nyssaceae</taxon>
        <taxon>Nyssa</taxon>
    </lineage>
</organism>
<dbReference type="Proteomes" id="UP000325577">
    <property type="component" value="Linkage Group LG11"/>
</dbReference>
<evidence type="ECO:0000313" key="2">
    <source>
        <dbReference type="EMBL" id="KAA8544518.1"/>
    </source>
</evidence>
<gene>
    <name evidence="2" type="ORF">F0562_022530</name>
</gene>
<evidence type="ECO:0000256" key="1">
    <source>
        <dbReference type="SAM" id="MobiDB-lite"/>
    </source>
</evidence>
<keyword evidence="3" id="KW-1185">Reference proteome</keyword>
<name>A0A5J5BNZ9_9ASTE</name>